<keyword evidence="11" id="KW-1133">Transmembrane helix</keyword>
<evidence type="ECO:0000259" key="12">
    <source>
        <dbReference type="PROSITE" id="PS50015"/>
    </source>
</evidence>
<dbReference type="GO" id="GO:0020037">
    <property type="term" value="F:heme binding"/>
    <property type="evidence" value="ECO:0007669"/>
    <property type="project" value="InterPro"/>
</dbReference>
<evidence type="ECO:0000256" key="8">
    <source>
        <dbReference type="ARBA" id="ARBA00023180"/>
    </source>
</evidence>
<dbReference type="InterPro" id="IPR011001">
    <property type="entry name" value="Saposin-like"/>
</dbReference>
<dbReference type="InterPro" id="IPR007856">
    <property type="entry name" value="SapB_1"/>
</dbReference>
<evidence type="ECO:0000256" key="5">
    <source>
        <dbReference type="ARBA" id="ARBA00022737"/>
    </source>
</evidence>
<dbReference type="PANTHER" id="PTHR11480:SF3">
    <property type="entry name" value="BCDNA.GH08312"/>
    <property type="match status" value="1"/>
</dbReference>
<evidence type="ECO:0000313" key="14">
    <source>
        <dbReference type="EMBL" id="OXU21917.1"/>
    </source>
</evidence>
<comment type="similarity">
    <text evidence="2">Belongs to the cytochrome P450 family.</text>
</comment>
<keyword evidence="11" id="KW-0812">Transmembrane</keyword>
<dbReference type="Pfam" id="PF00067">
    <property type="entry name" value="p450"/>
    <property type="match status" value="1"/>
</dbReference>
<evidence type="ECO:0000256" key="2">
    <source>
        <dbReference type="ARBA" id="ARBA00010617"/>
    </source>
</evidence>
<keyword evidence="11" id="KW-0472">Membrane</keyword>
<dbReference type="SUPFAM" id="SSF48264">
    <property type="entry name" value="Cytochrome P450"/>
    <property type="match status" value="1"/>
</dbReference>
<feature type="binding site" description="axial binding residue" evidence="9">
    <location>
        <position position="465"/>
    </location>
    <ligand>
        <name>heme</name>
        <dbReference type="ChEBI" id="CHEBI:30413"/>
    </ligand>
    <ligandPart>
        <name>Fe</name>
        <dbReference type="ChEBI" id="CHEBI:18248"/>
    </ligandPart>
</feature>
<keyword evidence="7" id="KW-1015">Disulfide bond</keyword>
<feature type="region of interest" description="Disordered" evidence="10">
    <location>
        <begin position="1539"/>
        <end position="1566"/>
    </location>
</feature>
<keyword evidence="15" id="KW-1185">Reference proteome</keyword>
<sequence>MCMYLANKCLHWILDVKRFNILLMVLFTIFGWLILRWWQMKRRCWKYLAKIPGPFSLPLIGNLVQLKVDHDELFSLIVGMRLMWGTQEGINKAWLGRKPYVFLSKASTVEQILGSNRHIDKSCDYKFLQPWLGTGLLTGSGHKWYSRRKILTPTFHFNILEDFVQVFGEQTEVLVRKMSSELGRPSFNIFPYVTLCTLDIICETAMGRRISAQSHSDSDYVRAVYDIGSIIQTRQASVFYQSNIFFRLSPLYKKHQECIRILHQFSNEVIKERRKEISENIREINGNEVPKKRLAFLDLLIKASENGAILSNSDIREEVDTFMFEGHDTTSSAVCWTLYLLGCHPEVQEEVVNELEMIFSEGDYDRRPSLKDLKRMKYLDKCIKEALRLYPSVPILGREISEDVEIGGYIVPKGTTALVVLPVLHRDPEIFSNPEKYDPERFAAENMIGRHPYSYIPFSAGPRNCIVTTARVVINIEGQDTPHLLGAKACTWGPSYWCQNLTTAAGCNATKHCIPKVWEKMQVPEDHDSVCQVCKDMVQQARDQLESNQTQEDLKAVFEGSCALIYIKPIVKECDKLVDQFIPELVETLASQMNPSVVCSVAGLCNSAHIDKLLEEYAEQSQNKKLQSPISLNNDEYTPDECTKCYTIAHHMEQKFGQKSRDNVLEQLLNVCGQFSSFSDACSSIVLTNFETIYLHLKNNLNAPNVCHLSGQCSAKFHTHEDESTKTPEVEIRPLSSVGMVEIGDDLPCKLCEQLVAHLRDLLVANTTETEFQTVLEGLCKQTKSFAPECKAIVDEYYPQIYAYLTKGLNGNAICQMGGLCPAPGKKVEPIWPLVPESHAKIAVRIMNEKNSEPKSLDASEMQLPIELTMPLMGLTIVDDKYCSSCEFVMNYVKQNVRDLKDQDEVKIVLDEVKSSLPAIKGEPVDENFLTKYEMALAELIRQGRDLSEICSLVAACPTNQQIEAWERIPSEFVKKSSIEDKPNCPLCLFAVSKLYDLVKDDKTEASIEAALDKLCNELPKSLNGQCVDLVKIYSKELIQLLLNDMSPQEVCAYIKLCDPPQDSKPKASFGEKIIAVPKNDVEGKEACALCEYVLHYLQQAITNPKAEDEVKQVINKVCTKLPKSIRNDCSQFIDTYGDALVSILAQQIDPSEVCPMIHICPSAQLLESWKEADHKEKMLEVKLEEKPNCPLCLFGVTQLYNAIKDNKTEASIEAALEKLCIHLPQSLTDQCETLVKNYSKQIIEMILADLTPQEVCVYLQLCDPNKNVEPTISFFPLGADGEIMTNEIPDYPQYVVNNEKSTKVEEDAECVICEFVMQYVEKAMSSRKTKDEIEHMIHGVCNHLPKHMSEKCNNFVNEYAEIVIELLAQEVSPKEICTIVDLCKPDTRIQEFVAECAICQAIVTTVEKLLVDPKTGENIEEVMTKVCKYLPTTERGKCTMLMEIYEQSFIDIIKAHGDTRKICSKLSLCSSNDFLVRLVKSGRNRRQVDDKNLGTKPCTWGISYWCVDDKTAEECKATELCKKKGILPDASSTTIKAAETETRDVASEAEQSVSQDAADSSSNSS</sequence>
<keyword evidence="6" id="KW-0503">Monooxygenase</keyword>
<dbReference type="Proteomes" id="UP000215335">
    <property type="component" value="Unassembled WGS sequence"/>
</dbReference>
<protein>
    <recommendedName>
        <fullName evidence="16">Saposin B-type domain-containing protein</fullName>
    </recommendedName>
</protein>
<keyword evidence="9" id="KW-0349">Heme</keyword>
<dbReference type="InterPro" id="IPR002401">
    <property type="entry name" value="Cyt_P450_E_grp-I"/>
</dbReference>
<evidence type="ECO:0000256" key="7">
    <source>
        <dbReference type="ARBA" id="ARBA00023157"/>
    </source>
</evidence>
<accession>A0A232EUC0</accession>
<feature type="domain" description="Saposin A-type" evidence="13">
    <location>
        <begin position="1492"/>
        <end position="1532"/>
    </location>
</feature>
<organism evidence="14 15">
    <name type="scientific">Trichomalopsis sarcophagae</name>
    <dbReference type="NCBI Taxonomy" id="543379"/>
    <lineage>
        <taxon>Eukaryota</taxon>
        <taxon>Metazoa</taxon>
        <taxon>Ecdysozoa</taxon>
        <taxon>Arthropoda</taxon>
        <taxon>Hexapoda</taxon>
        <taxon>Insecta</taxon>
        <taxon>Pterygota</taxon>
        <taxon>Neoptera</taxon>
        <taxon>Endopterygota</taxon>
        <taxon>Hymenoptera</taxon>
        <taxon>Apocrita</taxon>
        <taxon>Proctotrupomorpha</taxon>
        <taxon>Chalcidoidea</taxon>
        <taxon>Pteromalidae</taxon>
        <taxon>Pteromalinae</taxon>
        <taxon>Trichomalopsis</taxon>
    </lineage>
</organism>
<dbReference type="Gene3D" id="1.10.630.10">
    <property type="entry name" value="Cytochrome P450"/>
    <property type="match status" value="1"/>
</dbReference>
<proteinExistence type="inferred from homology"/>
<dbReference type="InterPro" id="IPR008138">
    <property type="entry name" value="SapB_2"/>
</dbReference>
<keyword evidence="6" id="KW-0560">Oxidoreductase</keyword>
<evidence type="ECO:0000256" key="1">
    <source>
        <dbReference type="ARBA" id="ARBA00004613"/>
    </source>
</evidence>
<dbReference type="PRINTS" id="PR00463">
    <property type="entry name" value="EP450I"/>
</dbReference>
<dbReference type="GO" id="GO:0016705">
    <property type="term" value="F:oxidoreductase activity, acting on paired donors, with incorporation or reduction of molecular oxygen"/>
    <property type="evidence" value="ECO:0007669"/>
    <property type="project" value="InterPro"/>
</dbReference>
<dbReference type="PANTHER" id="PTHR11480">
    <property type="entry name" value="SAPOSIN-RELATED"/>
    <property type="match status" value="1"/>
</dbReference>
<dbReference type="InterPro" id="IPR003119">
    <property type="entry name" value="SAP_A"/>
</dbReference>
<gene>
    <name evidence="14" type="ORF">TSAR_008139</name>
</gene>
<dbReference type="SMART" id="SM00741">
    <property type="entry name" value="SapB"/>
    <property type="match status" value="9"/>
</dbReference>
<dbReference type="GO" id="GO:0005737">
    <property type="term" value="C:cytoplasm"/>
    <property type="evidence" value="ECO:0007669"/>
    <property type="project" value="UniProtKB-ARBA"/>
</dbReference>
<dbReference type="InterPro" id="IPR008139">
    <property type="entry name" value="SaposinB_dom"/>
</dbReference>
<evidence type="ECO:0000256" key="3">
    <source>
        <dbReference type="ARBA" id="ARBA00022525"/>
    </source>
</evidence>
<evidence type="ECO:0000256" key="6">
    <source>
        <dbReference type="ARBA" id="ARBA00023033"/>
    </source>
</evidence>
<comment type="cofactor">
    <cofactor evidence="9">
        <name>heme</name>
        <dbReference type="ChEBI" id="CHEBI:30413"/>
    </cofactor>
</comment>
<feature type="domain" description="Saposin B-type" evidence="12">
    <location>
        <begin position="1393"/>
        <end position="1474"/>
    </location>
</feature>
<dbReference type="Pfam" id="PF05184">
    <property type="entry name" value="SapB_1"/>
    <property type="match status" value="7"/>
</dbReference>
<reference evidence="14 15" key="1">
    <citation type="journal article" date="2017" name="Curr. Biol.">
        <title>The Evolution of Venom by Co-option of Single-Copy Genes.</title>
        <authorList>
            <person name="Martinson E.O."/>
            <person name="Mrinalini"/>
            <person name="Kelkar Y.D."/>
            <person name="Chang C.H."/>
            <person name="Werren J.H."/>
        </authorList>
    </citation>
    <scope>NUCLEOTIDE SEQUENCE [LARGE SCALE GENOMIC DNA]</scope>
    <source>
        <strain evidence="14 15">Alberta</strain>
        <tissue evidence="14">Whole body</tissue>
    </source>
</reference>
<comment type="caution">
    <text evidence="14">The sequence shown here is derived from an EMBL/GenBank/DDBJ whole genome shotgun (WGS) entry which is preliminary data.</text>
</comment>
<feature type="domain" description="Saposin B-type" evidence="12">
    <location>
        <begin position="1084"/>
        <end position="1165"/>
    </location>
</feature>
<feature type="domain" description="Saposin B-type" evidence="12">
    <location>
        <begin position="745"/>
        <end position="825"/>
    </location>
</feature>
<feature type="domain" description="Saposin B-type" evidence="12">
    <location>
        <begin position="638"/>
        <end position="717"/>
    </location>
</feature>
<name>A0A232EUC0_9HYME</name>
<dbReference type="InterPro" id="IPR051428">
    <property type="entry name" value="Sphingo_Act-Surfact_Prot"/>
</dbReference>
<dbReference type="PROSITE" id="PS50015">
    <property type="entry name" value="SAP_B"/>
    <property type="match status" value="9"/>
</dbReference>
<dbReference type="EMBL" id="NNAY01002156">
    <property type="protein sequence ID" value="OXU21917.1"/>
    <property type="molecule type" value="Genomic_DNA"/>
</dbReference>
<dbReference type="OrthoDB" id="69496at2759"/>
<dbReference type="Pfam" id="PF02199">
    <property type="entry name" value="SapA"/>
    <property type="match status" value="2"/>
</dbReference>
<dbReference type="SUPFAM" id="SSF47862">
    <property type="entry name" value="Saposin"/>
    <property type="match status" value="8"/>
</dbReference>
<evidence type="ECO:0000256" key="9">
    <source>
        <dbReference type="PIRSR" id="PIRSR602401-1"/>
    </source>
</evidence>
<dbReference type="GO" id="GO:0006629">
    <property type="term" value="P:lipid metabolic process"/>
    <property type="evidence" value="ECO:0007669"/>
    <property type="project" value="InterPro"/>
</dbReference>
<keyword evidence="5" id="KW-0677">Repeat</keyword>
<dbReference type="Pfam" id="PF03489">
    <property type="entry name" value="SapB_2"/>
    <property type="match status" value="6"/>
</dbReference>
<evidence type="ECO:0000256" key="10">
    <source>
        <dbReference type="SAM" id="MobiDB-lite"/>
    </source>
</evidence>
<dbReference type="PRINTS" id="PR00385">
    <property type="entry name" value="P450"/>
</dbReference>
<evidence type="ECO:0000256" key="4">
    <source>
        <dbReference type="ARBA" id="ARBA00022729"/>
    </source>
</evidence>
<evidence type="ECO:0000256" key="11">
    <source>
        <dbReference type="SAM" id="Phobius"/>
    </source>
</evidence>
<dbReference type="InterPro" id="IPR036396">
    <property type="entry name" value="Cyt_P450_sf"/>
</dbReference>
<comment type="subcellular location">
    <subcellularLocation>
        <location evidence="1">Secreted</location>
    </subcellularLocation>
</comment>
<keyword evidence="8" id="KW-0325">Glycoprotein</keyword>
<dbReference type="SMART" id="SM00162">
    <property type="entry name" value="SAPA"/>
    <property type="match status" value="2"/>
</dbReference>
<keyword evidence="4" id="KW-0732">Signal</keyword>
<dbReference type="FunFam" id="1.10.225.10:FF:000002">
    <property type="entry name" value="prosaposin isoform X2"/>
    <property type="match status" value="2"/>
</dbReference>
<evidence type="ECO:0000313" key="15">
    <source>
        <dbReference type="Proteomes" id="UP000215335"/>
    </source>
</evidence>
<feature type="domain" description="Saposin B-type" evidence="12">
    <location>
        <begin position="527"/>
        <end position="609"/>
    </location>
</feature>
<dbReference type="InterPro" id="IPR001128">
    <property type="entry name" value="Cyt_P450"/>
</dbReference>
<feature type="transmembrane region" description="Helical" evidence="11">
    <location>
        <begin position="21"/>
        <end position="38"/>
    </location>
</feature>
<dbReference type="PROSITE" id="PS51110">
    <property type="entry name" value="SAP_A"/>
    <property type="match status" value="2"/>
</dbReference>
<feature type="domain" description="Saposin A-type" evidence="13">
    <location>
        <begin position="483"/>
        <end position="523"/>
    </location>
</feature>
<dbReference type="GO" id="GO:0005506">
    <property type="term" value="F:iron ion binding"/>
    <property type="evidence" value="ECO:0007669"/>
    <property type="project" value="InterPro"/>
</dbReference>
<keyword evidence="9" id="KW-0479">Metal-binding</keyword>
<keyword evidence="3" id="KW-0964">Secreted</keyword>
<evidence type="ECO:0008006" key="16">
    <source>
        <dbReference type="Google" id="ProtNLM"/>
    </source>
</evidence>
<dbReference type="GO" id="GO:0005576">
    <property type="term" value="C:extracellular region"/>
    <property type="evidence" value="ECO:0007669"/>
    <property type="project" value="UniProtKB-SubCell"/>
</dbReference>
<keyword evidence="9" id="KW-0408">Iron</keyword>
<feature type="domain" description="Saposin B-type" evidence="12">
    <location>
        <begin position="981"/>
        <end position="1062"/>
    </location>
</feature>
<evidence type="ECO:0000259" key="13">
    <source>
        <dbReference type="PROSITE" id="PS51110"/>
    </source>
</evidence>
<feature type="domain" description="Saposin B-type" evidence="12">
    <location>
        <begin position="1186"/>
        <end position="1267"/>
    </location>
</feature>
<feature type="domain" description="Saposin B-type" evidence="12">
    <location>
        <begin position="879"/>
        <end position="961"/>
    </location>
</feature>
<dbReference type="GO" id="GO:0004497">
    <property type="term" value="F:monooxygenase activity"/>
    <property type="evidence" value="ECO:0007669"/>
    <property type="project" value="UniProtKB-KW"/>
</dbReference>
<dbReference type="STRING" id="543379.A0A232EUC0"/>
<feature type="domain" description="Saposin B-type" evidence="12">
    <location>
        <begin position="1307"/>
        <end position="1388"/>
    </location>
</feature>
<dbReference type="Gene3D" id="1.10.225.10">
    <property type="entry name" value="Saposin-like"/>
    <property type="match status" value="9"/>
</dbReference>
<feature type="compositionally biased region" description="Low complexity" evidence="10">
    <location>
        <begin position="1552"/>
        <end position="1566"/>
    </location>
</feature>